<proteinExistence type="predicted"/>
<dbReference type="Proteomes" id="UP001177021">
    <property type="component" value="Unassembled WGS sequence"/>
</dbReference>
<evidence type="ECO:0000313" key="2">
    <source>
        <dbReference type="Proteomes" id="UP001177021"/>
    </source>
</evidence>
<feature type="non-terminal residue" evidence="1">
    <location>
        <position position="1"/>
    </location>
</feature>
<protein>
    <submittedName>
        <fullName evidence="1">Uncharacterized protein</fullName>
    </submittedName>
</protein>
<organism evidence="1 2">
    <name type="scientific">Trifolium pratense</name>
    <name type="common">Red clover</name>
    <dbReference type="NCBI Taxonomy" id="57577"/>
    <lineage>
        <taxon>Eukaryota</taxon>
        <taxon>Viridiplantae</taxon>
        <taxon>Streptophyta</taxon>
        <taxon>Embryophyta</taxon>
        <taxon>Tracheophyta</taxon>
        <taxon>Spermatophyta</taxon>
        <taxon>Magnoliopsida</taxon>
        <taxon>eudicotyledons</taxon>
        <taxon>Gunneridae</taxon>
        <taxon>Pentapetalae</taxon>
        <taxon>rosids</taxon>
        <taxon>fabids</taxon>
        <taxon>Fabales</taxon>
        <taxon>Fabaceae</taxon>
        <taxon>Papilionoideae</taxon>
        <taxon>50 kb inversion clade</taxon>
        <taxon>NPAAA clade</taxon>
        <taxon>Hologalegina</taxon>
        <taxon>IRL clade</taxon>
        <taxon>Trifolieae</taxon>
        <taxon>Trifolium</taxon>
    </lineage>
</organism>
<keyword evidence="2" id="KW-1185">Reference proteome</keyword>
<reference evidence="1" key="1">
    <citation type="submission" date="2023-10" db="EMBL/GenBank/DDBJ databases">
        <authorList>
            <person name="Rodriguez Cubillos JULIANA M."/>
            <person name="De Vega J."/>
        </authorList>
    </citation>
    <scope>NUCLEOTIDE SEQUENCE</scope>
</reference>
<name>A0ACB0JLB6_TRIPR</name>
<sequence length="297" mass="32585">KPSASNDAEKPTSPEKTQEDTTIPDAPIDPPTAIPQQDIIQEELVSNKASGETPKDSEATISEKIVQDEDQAQQGKTNSEETQKNPSPFKEWVKSAAVEVETSQTFSEEDFDSEGMKEAEAGGSDLLPETSTSKLSASIGLPEEEFIALKRNDPEAALKLLLSKKDLDPPSSSGPSNSTALDSEINSSVRQDSLISKLYSYFINEDILAYVEEHPSNAFKHKDFLNRLHNPHNDVETLGKVIKLESILDQFATTVQNLRRNSQRLAGQQAAYDALFEKAIAAQLKVEQMKAQTQQPG</sequence>
<accession>A0ACB0JLB6</accession>
<evidence type="ECO:0000313" key="1">
    <source>
        <dbReference type="EMBL" id="CAJ2644438.1"/>
    </source>
</evidence>
<feature type="non-terminal residue" evidence="1">
    <location>
        <position position="297"/>
    </location>
</feature>
<gene>
    <name evidence="1" type="ORF">MILVUS5_LOCUS13464</name>
</gene>
<dbReference type="EMBL" id="CASHSV030000034">
    <property type="protein sequence ID" value="CAJ2644438.1"/>
    <property type="molecule type" value="Genomic_DNA"/>
</dbReference>
<comment type="caution">
    <text evidence="1">The sequence shown here is derived from an EMBL/GenBank/DDBJ whole genome shotgun (WGS) entry which is preliminary data.</text>
</comment>